<dbReference type="GO" id="GO:0004089">
    <property type="term" value="F:carbonate dehydratase activity"/>
    <property type="evidence" value="ECO:0007669"/>
    <property type="project" value="UniProtKB-UniRule"/>
</dbReference>
<dbReference type="PROSITE" id="PS00704">
    <property type="entry name" value="PROK_CO2_ANHYDRASE_1"/>
    <property type="match status" value="1"/>
</dbReference>
<evidence type="ECO:0000256" key="11">
    <source>
        <dbReference type="SAM" id="MobiDB-lite"/>
    </source>
</evidence>
<evidence type="ECO:0000256" key="1">
    <source>
        <dbReference type="ARBA" id="ARBA00006217"/>
    </source>
</evidence>
<comment type="caution">
    <text evidence="12">The sequence shown here is derived from an EMBL/GenBank/DDBJ whole genome shotgun (WGS) entry which is preliminary data.</text>
</comment>
<sequence>MSNNQSDTPCCNNIFQNLTLVSNSSSSAQEQQQLPKNSLSEPSTPRTPAETLRMSKEVEQLINNNHEWSKRMTQEDPVYFSQLAESQTPKFLWIGCADSRVPAEKLTGLGPGELFVHRNVANLVVHTDLNCLSVVQYAVDVLKVEHIIICGHYGCGGVAAANDNPELGLINNWLLHIRDSIFKHNDLLQNLPRKRMLDVLCELNVVEQVNNLGNSTIMQSAWKRGQKVDIHGWVYGIHDGYLRDLEITAHSRESLEANYRNSIAKLKEKDV</sequence>
<dbReference type="Pfam" id="PF00484">
    <property type="entry name" value="Pro_CA"/>
    <property type="match status" value="1"/>
</dbReference>
<evidence type="ECO:0000256" key="9">
    <source>
        <dbReference type="PIRSR" id="PIRSR601765-1"/>
    </source>
</evidence>
<dbReference type="InParanoid" id="D3B3L9"/>
<dbReference type="FunCoup" id="D3B3L9">
    <property type="interactions" value="5"/>
</dbReference>
<feature type="binding site" evidence="9">
    <location>
        <position position="152"/>
    </location>
    <ligand>
        <name>Zn(2+)</name>
        <dbReference type="ChEBI" id="CHEBI:29105"/>
    </ligand>
</feature>
<dbReference type="GO" id="GO:0015976">
    <property type="term" value="P:carbon utilization"/>
    <property type="evidence" value="ECO:0007669"/>
    <property type="project" value="InterPro"/>
</dbReference>
<evidence type="ECO:0000256" key="3">
    <source>
        <dbReference type="ARBA" id="ARBA00014628"/>
    </source>
</evidence>
<feature type="compositionally biased region" description="Low complexity" evidence="11">
    <location>
        <begin position="24"/>
        <end position="33"/>
    </location>
</feature>
<dbReference type="PROSITE" id="PS00705">
    <property type="entry name" value="PROK_CO2_ANHYDRASE_2"/>
    <property type="match status" value="1"/>
</dbReference>
<accession>D3B3L9</accession>
<evidence type="ECO:0000256" key="5">
    <source>
        <dbReference type="ARBA" id="ARBA00022833"/>
    </source>
</evidence>
<evidence type="ECO:0000256" key="6">
    <source>
        <dbReference type="ARBA" id="ARBA00023239"/>
    </source>
</evidence>
<evidence type="ECO:0000256" key="2">
    <source>
        <dbReference type="ARBA" id="ARBA00012925"/>
    </source>
</evidence>
<evidence type="ECO:0000256" key="4">
    <source>
        <dbReference type="ARBA" id="ARBA00022723"/>
    </source>
</evidence>
<feature type="binding site" evidence="9">
    <location>
        <position position="98"/>
    </location>
    <ligand>
        <name>Zn(2+)</name>
        <dbReference type="ChEBI" id="CHEBI:29105"/>
    </ligand>
</feature>
<organism evidence="12 13">
    <name type="scientific">Heterostelium pallidum (strain ATCC 26659 / Pp 5 / PN500)</name>
    <name type="common">Cellular slime mold</name>
    <name type="synonym">Polysphondylium pallidum</name>
    <dbReference type="NCBI Taxonomy" id="670386"/>
    <lineage>
        <taxon>Eukaryota</taxon>
        <taxon>Amoebozoa</taxon>
        <taxon>Evosea</taxon>
        <taxon>Eumycetozoa</taxon>
        <taxon>Dictyostelia</taxon>
        <taxon>Acytosteliales</taxon>
        <taxon>Acytosteliaceae</taxon>
        <taxon>Heterostelium</taxon>
    </lineage>
</organism>
<feature type="binding site" evidence="9">
    <location>
        <position position="155"/>
    </location>
    <ligand>
        <name>Zn(2+)</name>
        <dbReference type="ChEBI" id="CHEBI:29105"/>
    </ligand>
</feature>
<keyword evidence="6 10" id="KW-0456">Lyase</keyword>
<dbReference type="NCBIfam" id="NF007756">
    <property type="entry name" value="PRK10437.1"/>
    <property type="match status" value="1"/>
</dbReference>
<evidence type="ECO:0000313" key="12">
    <source>
        <dbReference type="EMBL" id="EFA83917.1"/>
    </source>
</evidence>
<dbReference type="InterPro" id="IPR001765">
    <property type="entry name" value="Carbonic_anhydrase"/>
</dbReference>
<dbReference type="OMA" id="GWVFDIH"/>
<dbReference type="RefSeq" id="XP_020436034.1">
    <property type="nucleotide sequence ID" value="XM_020573962.1"/>
</dbReference>
<proteinExistence type="inferred from homology"/>
<dbReference type="PANTHER" id="PTHR11002">
    <property type="entry name" value="CARBONIC ANHYDRASE"/>
    <property type="match status" value="1"/>
</dbReference>
<comment type="function">
    <text evidence="10">Reversible hydration of carbon dioxide.</text>
</comment>
<dbReference type="InterPro" id="IPR036874">
    <property type="entry name" value="Carbonic_anhydrase_sf"/>
</dbReference>
<evidence type="ECO:0000313" key="13">
    <source>
        <dbReference type="Proteomes" id="UP000001396"/>
    </source>
</evidence>
<dbReference type="STRING" id="670386.D3B3L9"/>
<dbReference type="InterPro" id="IPR015892">
    <property type="entry name" value="Carbonic_anhydrase_CS"/>
</dbReference>
<dbReference type="PANTHER" id="PTHR11002:SF76">
    <property type="entry name" value="CARBONIC ANHYDRASE"/>
    <property type="match status" value="1"/>
</dbReference>
<dbReference type="SUPFAM" id="SSF53056">
    <property type="entry name" value="beta-carbonic anhydrase, cab"/>
    <property type="match status" value="1"/>
</dbReference>
<evidence type="ECO:0000256" key="7">
    <source>
        <dbReference type="ARBA" id="ARBA00031969"/>
    </source>
</evidence>
<dbReference type="GO" id="GO:0008270">
    <property type="term" value="F:zinc ion binding"/>
    <property type="evidence" value="ECO:0007669"/>
    <property type="project" value="UniProtKB-UniRule"/>
</dbReference>
<comment type="cofactor">
    <cofactor evidence="9">
        <name>Zn(2+)</name>
        <dbReference type="ChEBI" id="CHEBI:29105"/>
    </cofactor>
    <text evidence="9">Binds 1 zinc ion per subunit.</text>
</comment>
<keyword evidence="4 9" id="KW-0479">Metal-binding</keyword>
<evidence type="ECO:0000256" key="8">
    <source>
        <dbReference type="ARBA" id="ARBA00048348"/>
    </source>
</evidence>
<dbReference type="Proteomes" id="UP000001396">
    <property type="component" value="Unassembled WGS sequence"/>
</dbReference>
<dbReference type="CDD" id="cd00883">
    <property type="entry name" value="beta_CA_cladeA"/>
    <property type="match status" value="1"/>
</dbReference>
<comment type="catalytic activity">
    <reaction evidence="8 10">
        <text>hydrogencarbonate + H(+) = CO2 + H2O</text>
        <dbReference type="Rhea" id="RHEA:10748"/>
        <dbReference type="ChEBI" id="CHEBI:15377"/>
        <dbReference type="ChEBI" id="CHEBI:15378"/>
        <dbReference type="ChEBI" id="CHEBI:16526"/>
        <dbReference type="ChEBI" id="CHEBI:17544"/>
        <dbReference type="EC" id="4.2.1.1"/>
    </reaction>
</comment>
<dbReference type="EMBL" id="ADBJ01000010">
    <property type="protein sequence ID" value="EFA83917.1"/>
    <property type="molecule type" value="Genomic_DNA"/>
</dbReference>
<dbReference type="GeneID" id="31358510"/>
<dbReference type="Gene3D" id="3.40.1050.10">
    <property type="entry name" value="Carbonic anhydrase"/>
    <property type="match status" value="1"/>
</dbReference>
<dbReference type="FunFam" id="3.40.1050.10:FF:000001">
    <property type="entry name" value="Carbonic anhydrase"/>
    <property type="match status" value="1"/>
</dbReference>
<keyword evidence="5 9" id="KW-0862">Zinc</keyword>
<dbReference type="EC" id="4.2.1.1" evidence="2 10"/>
<name>D3B3L9_HETP5</name>
<dbReference type="AlphaFoldDB" id="D3B3L9"/>
<feature type="compositionally biased region" description="Polar residues" evidence="11">
    <location>
        <begin position="34"/>
        <end position="46"/>
    </location>
</feature>
<reference evidence="12 13" key="1">
    <citation type="journal article" date="2011" name="Genome Res.">
        <title>Phylogeny-wide analysis of social amoeba genomes highlights ancient origins for complex intercellular communication.</title>
        <authorList>
            <person name="Heidel A.J."/>
            <person name="Lawal H.M."/>
            <person name="Felder M."/>
            <person name="Schilde C."/>
            <person name="Helps N.R."/>
            <person name="Tunggal B."/>
            <person name="Rivero F."/>
            <person name="John U."/>
            <person name="Schleicher M."/>
            <person name="Eichinger L."/>
            <person name="Platzer M."/>
            <person name="Noegel A.A."/>
            <person name="Schaap P."/>
            <person name="Gloeckner G."/>
        </authorList>
    </citation>
    <scope>NUCLEOTIDE SEQUENCE [LARGE SCALE GENOMIC DNA]</scope>
    <source>
        <strain evidence="13">ATCC 26659 / Pp 5 / PN500</strain>
    </source>
</reference>
<evidence type="ECO:0000256" key="10">
    <source>
        <dbReference type="RuleBase" id="RU003956"/>
    </source>
</evidence>
<dbReference type="SMART" id="SM00947">
    <property type="entry name" value="Pro_CA"/>
    <property type="match status" value="1"/>
</dbReference>
<comment type="similarity">
    <text evidence="1 10">Belongs to the beta-class carbonic anhydrase family.</text>
</comment>
<keyword evidence="13" id="KW-1185">Reference proteome</keyword>
<feature type="binding site" evidence="9">
    <location>
        <position position="96"/>
    </location>
    <ligand>
        <name>Zn(2+)</name>
        <dbReference type="ChEBI" id="CHEBI:29105"/>
    </ligand>
</feature>
<gene>
    <name evidence="12" type="primary">cahA</name>
    <name evidence="12" type="ORF">PPL_02987</name>
</gene>
<protein>
    <recommendedName>
        <fullName evidence="3 10">Carbonic anhydrase</fullName>
        <ecNumber evidence="2 10">4.2.1.1</ecNumber>
    </recommendedName>
    <alternativeName>
        <fullName evidence="7 10">Carbonate dehydratase</fullName>
    </alternativeName>
</protein>
<feature type="region of interest" description="Disordered" evidence="11">
    <location>
        <begin position="24"/>
        <end position="50"/>
    </location>
</feature>